<dbReference type="NCBIfam" id="NF045542">
    <property type="entry name" value="Clp_rel_HeadMat"/>
    <property type="match status" value="1"/>
</dbReference>
<dbReference type="InterPro" id="IPR029045">
    <property type="entry name" value="ClpP/crotonase-like_dom_sf"/>
</dbReference>
<sequence>MTDTRRTPPLPRSERWFRMSSDEETRTAQVYLYDAIGGWFGVTAKDFVRDWTALDSDRIDLFINSPGGDVFDAMAILNVIRRTEATVVAHVDGIAASAASFIAMGADEVVMGRNSELMIHDASGLCWGPAEDMQKMADDLTRVSENIASIYAEKAGGEPATWREAMLAETWYSAEEAVTAGLADRVDSDRDKSDVKNSLDLSIFAHAGRADAPAPPLGLAASAVQRDGGASVLGHPYHHDFAAALADGDHKPPAEPVEPTHTQKEGPDPMSDTIKKGLIDRLGITDADATEDTILAAVDEALAERAEPAPRFAPPEGTVLMDADQVEQLRADARAGAEARAQQISDRRAGVVDAAIQDGRVAPARRDHWLAQLAADEEGATEVLASLAPGTIPMAPAGFTGGVDESTDEDAVYAKYWPTTEKEA</sequence>
<dbReference type="GO" id="GO:0004252">
    <property type="term" value="F:serine-type endopeptidase activity"/>
    <property type="evidence" value="ECO:0007669"/>
    <property type="project" value="InterPro"/>
</dbReference>
<dbReference type="InterPro" id="IPR023562">
    <property type="entry name" value="ClpP/TepA"/>
</dbReference>
<feature type="compositionally biased region" description="Basic and acidic residues" evidence="7">
    <location>
        <begin position="261"/>
        <end position="273"/>
    </location>
</feature>
<dbReference type="Gene3D" id="3.90.226.10">
    <property type="entry name" value="2-enoyl-CoA Hydratase, Chain A, domain 1"/>
    <property type="match status" value="1"/>
</dbReference>
<dbReference type="EMBL" id="DYWO01000474">
    <property type="protein sequence ID" value="HJF51277.1"/>
    <property type="molecule type" value="Genomic_DNA"/>
</dbReference>
<dbReference type="GO" id="GO:0006515">
    <property type="term" value="P:protein quality control for misfolded or incompletely synthesized proteins"/>
    <property type="evidence" value="ECO:0007669"/>
    <property type="project" value="TreeGrafter"/>
</dbReference>
<dbReference type="GO" id="GO:0004176">
    <property type="term" value="F:ATP-dependent peptidase activity"/>
    <property type="evidence" value="ECO:0007669"/>
    <property type="project" value="InterPro"/>
</dbReference>
<evidence type="ECO:0000256" key="1">
    <source>
        <dbReference type="ARBA" id="ARBA00007039"/>
    </source>
</evidence>
<keyword evidence="5" id="KW-0720">Serine protease</keyword>
<evidence type="ECO:0000256" key="7">
    <source>
        <dbReference type="SAM" id="MobiDB-lite"/>
    </source>
</evidence>
<gene>
    <name evidence="8" type="ORF">K8W24_16055</name>
</gene>
<dbReference type="InterPro" id="IPR001907">
    <property type="entry name" value="ClpP"/>
</dbReference>
<protein>
    <recommendedName>
        <fullName evidence="6">ATP-dependent Clp protease proteolytic subunit</fullName>
    </recommendedName>
</protein>
<evidence type="ECO:0000256" key="2">
    <source>
        <dbReference type="ARBA" id="ARBA00022490"/>
    </source>
</evidence>
<evidence type="ECO:0000256" key="5">
    <source>
        <dbReference type="ARBA" id="ARBA00022825"/>
    </source>
</evidence>
<dbReference type="Proteomes" id="UP000775129">
    <property type="component" value="Unassembled WGS sequence"/>
</dbReference>
<comment type="caution">
    <text evidence="8">The sequence shown here is derived from an EMBL/GenBank/DDBJ whole genome shotgun (WGS) entry which is preliminary data.</text>
</comment>
<reference evidence="8" key="1">
    <citation type="journal article" date="2021" name="PeerJ">
        <title>Extensive microbial diversity within the chicken gut microbiome revealed by metagenomics and culture.</title>
        <authorList>
            <person name="Gilroy R."/>
            <person name="Ravi A."/>
            <person name="Getino M."/>
            <person name="Pursley I."/>
            <person name="Horton D.L."/>
            <person name="Alikhan N.F."/>
            <person name="Baker D."/>
            <person name="Gharbi K."/>
            <person name="Hall N."/>
            <person name="Watson M."/>
            <person name="Adriaenssens E.M."/>
            <person name="Foster-Nyarko E."/>
            <person name="Jarju S."/>
            <person name="Secka A."/>
            <person name="Antonio M."/>
            <person name="Oren A."/>
            <person name="Chaudhuri R.R."/>
            <person name="La Ragione R."/>
            <person name="Hildebrand F."/>
            <person name="Pallen M.J."/>
        </authorList>
    </citation>
    <scope>NUCLEOTIDE SEQUENCE</scope>
    <source>
        <strain evidence="8">1647</strain>
    </source>
</reference>
<evidence type="ECO:0000313" key="9">
    <source>
        <dbReference type="Proteomes" id="UP000775129"/>
    </source>
</evidence>
<keyword evidence="2" id="KW-0963">Cytoplasm</keyword>
<evidence type="ECO:0000256" key="3">
    <source>
        <dbReference type="ARBA" id="ARBA00022670"/>
    </source>
</evidence>
<dbReference type="GO" id="GO:0009368">
    <property type="term" value="C:endopeptidase Clp complex"/>
    <property type="evidence" value="ECO:0007669"/>
    <property type="project" value="TreeGrafter"/>
</dbReference>
<organism evidence="8 9">
    <name type="scientific">Brachybacterium paraconglomeratum</name>
    <dbReference type="NCBI Taxonomy" id="173362"/>
    <lineage>
        <taxon>Bacteria</taxon>
        <taxon>Bacillati</taxon>
        <taxon>Actinomycetota</taxon>
        <taxon>Actinomycetes</taxon>
        <taxon>Micrococcales</taxon>
        <taxon>Dermabacteraceae</taxon>
        <taxon>Brachybacterium</taxon>
    </lineage>
</organism>
<reference evidence="8" key="2">
    <citation type="submission" date="2021-09" db="EMBL/GenBank/DDBJ databases">
        <authorList>
            <person name="Gilroy R."/>
        </authorList>
    </citation>
    <scope>NUCLEOTIDE SEQUENCE</scope>
    <source>
        <strain evidence="8">1647</strain>
    </source>
</reference>
<evidence type="ECO:0000256" key="6">
    <source>
        <dbReference type="RuleBase" id="RU003567"/>
    </source>
</evidence>
<name>A0A921KS12_9MICO</name>
<dbReference type="SUPFAM" id="SSF52096">
    <property type="entry name" value="ClpP/crotonase"/>
    <property type="match status" value="1"/>
</dbReference>
<dbReference type="PANTHER" id="PTHR10381:SF70">
    <property type="entry name" value="ATP-DEPENDENT CLP PROTEASE PROTEOLYTIC SUBUNIT"/>
    <property type="match status" value="1"/>
</dbReference>
<evidence type="ECO:0000313" key="8">
    <source>
        <dbReference type="EMBL" id="HJF51277.1"/>
    </source>
</evidence>
<proteinExistence type="inferred from homology"/>
<comment type="similarity">
    <text evidence="1 6">Belongs to the peptidase S14 family.</text>
</comment>
<dbReference type="AlphaFoldDB" id="A0A921KS12"/>
<dbReference type="CDD" id="cd07016">
    <property type="entry name" value="S14_ClpP_1"/>
    <property type="match status" value="1"/>
</dbReference>
<dbReference type="GO" id="GO:0051117">
    <property type="term" value="F:ATPase binding"/>
    <property type="evidence" value="ECO:0007669"/>
    <property type="project" value="TreeGrafter"/>
</dbReference>
<accession>A0A921KS12</accession>
<dbReference type="Pfam" id="PF00574">
    <property type="entry name" value="CLP_protease"/>
    <property type="match status" value="1"/>
</dbReference>
<feature type="region of interest" description="Disordered" evidence="7">
    <location>
        <begin position="247"/>
        <end position="273"/>
    </location>
</feature>
<keyword evidence="3 8" id="KW-0645">Protease</keyword>
<evidence type="ECO:0000256" key="4">
    <source>
        <dbReference type="ARBA" id="ARBA00022801"/>
    </source>
</evidence>
<keyword evidence="4" id="KW-0378">Hydrolase</keyword>
<dbReference type="PANTHER" id="PTHR10381">
    <property type="entry name" value="ATP-DEPENDENT CLP PROTEASE PROTEOLYTIC SUBUNIT"/>
    <property type="match status" value="1"/>
</dbReference>
<dbReference type="PRINTS" id="PR00127">
    <property type="entry name" value="CLPPROTEASEP"/>
</dbReference>